<evidence type="ECO:0000256" key="3">
    <source>
        <dbReference type="ARBA" id="ARBA00023002"/>
    </source>
</evidence>
<evidence type="ECO:0000313" key="8">
    <source>
        <dbReference type="Proteomes" id="UP001610335"/>
    </source>
</evidence>
<keyword evidence="3 5" id="KW-0560">Oxidoreductase</keyword>
<dbReference type="SUPFAM" id="SSF51197">
    <property type="entry name" value="Clavaminate synthase-like"/>
    <property type="match status" value="1"/>
</dbReference>
<accession>A0ABR4HRP2</accession>
<reference evidence="7 8" key="1">
    <citation type="submission" date="2024-07" db="EMBL/GenBank/DDBJ databases">
        <title>Section-level genome sequencing and comparative genomics of Aspergillus sections Usti and Cavernicolus.</title>
        <authorList>
            <consortium name="Lawrence Berkeley National Laboratory"/>
            <person name="Nybo J.L."/>
            <person name="Vesth T.C."/>
            <person name="Theobald S."/>
            <person name="Frisvad J.C."/>
            <person name="Larsen T.O."/>
            <person name="Kjaerboelling I."/>
            <person name="Rothschild-Mancinelli K."/>
            <person name="Lyhne E.K."/>
            <person name="Kogle M.E."/>
            <person name="Barry K."/>
            <person name="Clum A."/>
            <person name="Na H."/>
            <person name="Ledsgaard L."/>
            <person name="Lin J."/>
            <person name="Lipzen A."/>
            <person name="Kuo A."/>
            <person name="Riley R."/>
            <person name="Mondo S."/>
            <person name="LaButti K."/>
            <person name="Haridas S."/>
            <person name="Pangalinan J."/>
            <person name="Salamov A.A."/>
            <person name="Simmons B.A."/>
            <person name="Magnuson J.K."/>
            <person name="Chen J."/>
            <person name="Drula E."/>
            <person name="Henrissat B."/>
            <person name="Wiebenga A."/>
            <person name="Lubbers R.J."/>
            <person name="Gomes A.C."/>
            <person name="Makela M.R."/>
            <person name="Stajich J."/>
            <person name="Grigoriev I.V."/>
            <person name="Mortensen U.H."/>
            <person name="De vries R.P."/>
            <person name="Baker S.E."/>
            <person name="Andersen M.R."/>
        </authorList>
    </citation>
    <scope>NUCLEOTIDE SEQUENCE [LARGE SCALE GENOMIC DNA]</scope>
    <source>
        <strain evidence="7 8">CBS 600.67</strain>
    </source>
</reference>
<feature type="domain" description="Fe2OG dioxygenase" evidence="6">
    <location>
        <begin position="220"/>
        <end position="326"/>
    </location>
</feature>
<dbReference type="InterPro" id="IPR026992">
    <property type="entry name" value="DIOX_N"/>
</dbReference>
<sequence>MSVTLTVSRPGKQILSLDSGNGRVEREISTAPLRDCTEEDINIIDISGIYGDFEARKAVAMKIKHASENSGFFYIENHGIKEEVIQTAYEQAKRFIEQPLEDKLMVHNNKYKFFNGYAKRGTTHGNKTEPKDLKEHFSWQYDPRWDPLYDGVADPINTVSEDLVPWIQSEDVWTGTSQIQGFKEACIEYSRECLNLGRRLMRIFAIALGLEENHFDRMMTHPGLTNTLNFYPPSGLVEDESLKIGLGSHTDIQMFTMLWQDSIGGLNVLNQKGEWVRAVPITGTFVVNIADFLTRLTNGRWLSTVHQVALNTSQSLRINANVKVGVLPSCIDKNNPLKYEPLSIGEWNLIRMSDYEGPKKSK</sequence>
<dbReference type="EMBL" id="JBFXLS010000092">
    <property type="protein sequence ID" value="KAL2817422.1"/>
    <property type="molecule type" value="Genomic_DNA"/>
</dbReference>
<dbReference type="PRINTS" id="PR00682">
    <property type="entry name" value="IPNSYNTHASE"/>
</dbReference>
<dbReference type="PANTHER" id="PTHR10209:SF881">
    <property type="entry name" value="FI07970P-RELATED"/>
    <property type="match status" value="1"/>
</dbReference>
<dbReference type="PROSITE" id="PS51471">
    <property type="entry name" value="FE2OG_OXY"/>
    <property type="match status" value="1"/>
</dbReference>
<keyword evidence="8" id="KW-1185">Reference proteome</keyword>
<keyword evidence="4 5" id="KW-0408">Iron</keyword>
<organism evidence="7 8">
    <name type="scientific">Aspergillus cavernicola</name>
    <dbReference type="NCBI Taxonomy" id="176166"/>
    <lineage>
        <taxon>Eukaryota</taxon>
        <taxon>Fungi</taxon>
        <taxon>Dikarya</taxon>
        <taxon>Ascomycota</taxon>
        <taxon>Pezizomycotina</taxon>
        <taxon>Eurotiomycetes</taxon>
        <taxon>Eurotiomycetidae</taxon>
        <taxon>Eurotiales</taxon>
        <taxon>Aspergillaceae</taxon>
        <taxon>Aspergillus</taxon>
        <taxon>Aspergillus subgen. Nidulantes</taxon>
    </lineage>
</organism>
<dbReference type="InterPro" id="IPR027443">
    <property type="entry name" value="IPNS-like_sf"/>
</dbReference>
<comment type="similarity">
    <text evidence="1 5">Belongs to the iron/ascorbate-dependent oxidoreductase family.</text>
</comment>
<dbReference type="InterPro" id="IPR005123">
    <property type="entry name" value="Oxoglu/Fe-dep_dioxygenase_dom"/>
</dbReference>
<dbReference type="PANTHER" id="PTHR10209">
    <property type="entry name" value="OXIDOREDUCTASE, 2OG-FE II OXYGENASE FAMILY PROTEIN"/>
    <property type="match status" value="1"/>
</dbReference>
<keyword evidence="2 5" id="KW-0479">Metal-binding</keyword>
<dbReference type="Gene3D" id="2.60.120.330">
    <property type="entry name" value="B-lactam Antibiotic, Isopenicillin N Synthase, Chain"/>
    <property type="match status" value="1"/>
</dbReference>
<comment type="caution">
    <text evidence="7">The sequence shown here is derived from an EMBL/GenBank/DDBJ whole genome shotgun (WGS) entry which is preliminary data.</text>
</comment>
<dbReference type="Pfam" id="PF14226">
    <property type="entry name" value="DIOX_N"/>
    <property type="match status" value="1"/>
</dbReference>
<evidence type="ECO:0000256" key="5">
    <source>
        <dbReference type="RuleBase" id="RU003682"/>
    </source>
</evidence>
<dbReference type="Proteomes" id="UP001610335">
    <property type="component" value="Unassembled WGS sequence"/>
</dbReference>
<protein>
    <submittedName>
        <fullName evidence="7">2OG-Fe(II) oxygenase superfamily protein</fullName>
    </submittedName>
</protein>
<evidence type="ECO:0000256" key="4">
    <source>
        <dbReference type="ARBA" id="ARBA00023004"/>
    </source>
</evidence>
<proteinExistence type="inferred from homology"/>
<dbReference type="Pfam" id="PF03171">
    <property type="entry name" value="2OG-FeII_Oxy"/>
    <property type="match status" value="1"/>
</dbReference>
<evidence type="ECO:0000256" key="2">
    <source>
        <dbReference type="ARBA" id="ARBA00022723"/>
    </source>
</evidence>
<name>A0ABR4HRP2_9EURO</name>
<dbReference type="InterPro" id="IPR044861">
    <property type="entry name" value="IPNS-like_FE2OG_OXY"/>
</dbReference>
<evidence type="ECO:0000256" key="1">
    <source>
        <dbReference type="ARBA" id="ARBA00008056"/>
    </source>
</evidence>
<gene>
    <name evidence="7" type="ORF">BDW59DRAFT_165937</name>
</gene>
<evidence type="ECO:0000313" key="7">
    <source>
        <dbReference type="EMBL" id="KAL2817422.1"/>
    </source>
</evidence>
<evidence type="ECO:0000259" key="6">
    <source>
        <dbReference type="PROSITE" id="PS51471"/>
    </source>
</evidence>